<keyword evidence="3" id="KW-1185">Reference proteome</keyword>
<organism evidence="2 3">
    <name type="scientific">Pleurodeles waltl</name>
    <name type="common">Iberian ribbed newt</name>
    <dbReference type="NCBI Taxonomy" id="8319"/>
    <lineage>
        <taxon>Eukaryota</taxon>
        <taxon>Metazoa</taxon>
        <taxon>Chordata</taxon>
        <taxon>Craniata</taxon>
        <taxon>Vertebrata</taxon>
        <taxon>Euteleostomi</taxon>
        <taxon>Amphibia</taxon>
        <taxon>Batrachia</taxon>
        <taxon>Caudata</taxon>
        <taxon>Salamandroidea</taxon>
        <taxon>Salamandridae</taxon>
        <taxon>Pleurodelinae</taxon>
        <taxon>Pleurodeles</taxon>
    </lineage>
</organism>
<feature type="region of interest" description="Disordered" evidence="1">
    <location>
        <begin position="49"/>
        <end position="72"/>
    </location>
</feature>
<evidence type="ECO:0000256" key="1">
    <source>
        <dbReference type="SAM" id="MobiDB-lite"/>
    </source>
</evidence>
<feature type="region of interest" description="Disordered" evidence="1">
    <location>
        <begin position="86"/>
        <end position="152"/>
    </location>
</feature>
<feature type="compositionally biased region" description="Polar residues" evidence="1">
    <location>
        <begin position="114"/>
        <end position="126"/>
    </location>
</feature>
<feature type="compositionally biased region" description="Low complexity" evidence="1">
    <location>
        <begin position="127"/>
        <end position="145"/>
    </location>
</feature>
<dbReference type="Proteomes" id="UP001066276">
    <property type="component" value="Chromosome 5"/>
</dbReference>
<feature type="compositionally biased region" description="Basic and acidic residues" evidence="1">
    <location>
        <begin position="56"/>
        <end position="65"/>
    </location>
</feature>
<reference evidence="2" key="1">
    <citation type="journal article" date="2022" name="bioRxiv">
        <title>Sequencing and chromosome-scale assembly of the giantPleurodeles waltlgenome.</title>
        <authorList>
            <person name="Brown T."/>
            <person name="Elewa A."/>
            <person name="Iarovenko S."/>
            <person name="Subramanian E."/>
            <person name="Araus A.J."/>
            <person name="Petzold A."/>
            <person name="Susuki M."/>
            <person name="Suzuki K.-i.T."/>
            <person name="Hayashi T."/>
            <person name="Toyoda A."/>
            <person name="Oliveira C."/>
            <person name="Osipova E."/>
            <person name="Leigh N.D."/>
            <person name="Simon A."/>
            <person name="Yun M.H."/>
        </authorList>
    </citation>
    <scope>NUCLEOTIDE SEQUENCE</scope>
    <source>
        <strain evidence="2">20211129_DDA</strain>
        <tissue evidence="2">Liver</tissue>
    </source>
</reference>
<proteinExistence type="predicted"/>
<gene>
    <name evidence="2" type="ORF">NDU88_006100</name>
</gene>
<comment type="caution">
    <text evidence="2">The sequence shown here is derived from an EMBL/GenBank/DDBJ whole genome shotgun (WGS) entry which is preliminary data.</text>
</comment>
<dbReference type="AlphaFoldDB" id="A0AAV7RM42"/>
<feature type="region of interest" description="Disordered" evidence="1">
    <location>
        <begin position="1"/>
        <end position="25"/>
    </location>
</feature>
<evidence type="ECO:0000313" key="3">
    <source>
        <dbReference type="Proteomes" id="UP001066276"/>
    </source>
</evidence>
<accession>A0AAV7RM42</accession>
<sequence>MQHARPRREKHRVQQQRTYRPRLLPAVGSLQLPRVLPPRVHPACLARRVLRPLPGRARDASREETGTSSAALTPGLVALSAGAVQAPHCGPTTAAAPGSGTISRRHRRQHNNTRDSSVSQPCSNCTPAPSSPSLLHSQLSSPAAPEAGAAKL</sequence>
<name>A0AAV7RM42_PLEWA</name>
<dbReference type="EMBL" id="JANPWB010000009">
    <property type="protein sequence ID" value="KAJ1153339.1"/>
    <property type="molecule type" value="Genomic_DNA"/>
</dbReference>
<feature type="compositionally biased region" description="Basic residues" evidence="1">
    <location>
        <begin position="1"/>
        <end position="14"/>
    </location>
</feature>
<protein>
    <submittedName>
        <fullName evidence="2">Uncharacterized protein</fullName>
    </submittedName>
</protein>
<evidence type="ECO:0000313" key="2">
    <source>
        <dbReference type="EMBL" id="KAJ1153339.1"/>
    </source>
</evidence>